<gene>
    <name evidence="3" type="ORF">CLODIP_2_CD07000</name>
</gene>
<feature type="compositionally biased region" description="Low complexity" evidence="1">
    <location>
        <begin position="219"/>
        <end position="231"/>
    </location>
</feature>
<dbReference type="Pfam" id="PF15923">
    <property type="entry name" value="DUF4745"/>
    <property type="match status" value="1"/>
</dbReference>
<feature type="compositionally biased region" description="Polar residues" evidence="1">
    <location>
        <begin position="421"/>
        <end position="444"/>
    </location>
</feature>
<evidence type="ECO:0000256" key="1">
    <source>
        <dbReference type="SAM" id="MobiDB-lite"/>
    </source>
</evidence>
<accession>A0A8S1BW71</accession>
<feature type="region of interest" description="Disordered" evidence="1">
    <location>
        <begin position="362"/>
        <end position="383"/>
    </location>
</feature>
<dbReference type="Proteomes" id="UP000494165">
    <property type="component" value="Unassembled WGS sequence"/>
</dbReference>
<proteinExistence type="predicted"/>
<evidence type="ECO:0000313" key="4">
    <source>
        <dbReference type="Proteomes" id="UP000494165"/>
    </source>
</evidence>
<evidence type="ECO:0000313" key="3">
    <source>
        <dbReference type="EMBL" id="CAB3363926.1"/>
    </source>
</evidence>
<feature type="domain" description="DUF4745" evidence="2">
    <location>
        <begin position="34"/>
        <end position="129"/>
    </location>
</feature>
<feature type="region of interest" description="Disordered" evidence="1">
    <location>
        <begin position="203"/>
        <end position="232"/>
    </location>
</feature>
<protein>
    <recommendedName>
        <fullName evidence="2">DUF4745 domain-containing protein</fullName>
    </recommendedName>
</protein>
<dbReference type="InterPro" id="IPR031813">
    <property type="entry name" value="DUF4745"/>
</dbReference>
<evidence type="ECO:0000259" key="2">
    <source>
        <dbReference type="Pfam" id="PF15923"/>
    </source>
</evidence>
<feature type="region of interest" description="Disordered" evidence="1">
    <location>
        <begin position="417"/>
        <end position="444"/>
    </location>
</feature>
<reference evidence="3 4" key="1">
    <citation type="submission" date="2020-04" db="EMBL/GenBank/DDBJ databases">
        <authorList>
            <person name="Alioto T."/>
            <person name="Alioto T."/>
            <person name="Gomez Garrido J."/>
        </authorList>
    </citation>
    <scope>NUCLEOTIDE SEQUENCE [LARGE SCALE GENOMIC DNA]</scope>
</reference>
<name>A0A8S1BW71_9INSE</name>
<feature type="compositionally biased region" description="Low complexity" evidence="1">
    <location>
        <begin position="370"/>
        <end position="383"/>
    </location>
</feature>
<comment type="caution">
    <text evidence="3">The sequence shown here is derived from an EMBL/GenBank/DDBJ whole genome shotgun (WGS) entry which is preliminary data.</text>
</comment>
<organism evidence="3 4">
    <name type="scientific">Cloeon dipterum</name>
    <dbReference type="NCBI Taxonomy" id="197152"/>
    <lineage>
        <taxon>Eukaryota</taxon>
        <taxon>Metazoa</taxon>
        <taxon>Ecdysozoa</taxon>
        <taxon>Arthropoda</taxon>
        <taxon>Hexapoda</taxon>
        <taxon>Insecta</taxon>
        <taxon>Pterygota</taxon>
        <taxon>Palaeoptera</taxon>
        <taxon>Ephemeroptera</taxon>
        <taxon>Pisciforma</taxon>
        <taxon>Baetidae</taxon>
        <taxon>Cloeon</taxon>
    </lineage>
</organism>
<dbReference type="OrthoDB" id="8183351at2759"/>
<keyword evidence="4" id="KW-1185">Reference proteome</keyword>
<dbReference type="EMBL" id="CADEPI010000014">
    <property type="protein sequence ID" value="CAB3363926.1"/>
    <property type="molecule type" value="Genomic_DNA"/>
</dbReference>
<sequence>MQQRVDALPTGMYVLLRISKLFNMVVNCTNHLQNWQNLAGVCAAGARVSASLQVLANNQQLSTSAGSCRNAWEELSRASQAAGHSVRAEVLTSLRELASEDHYRNDQIIQSSLATLINLQYQFCMACVECLGNISQPEYCQQASPSSDIGRQSQIFSRLLGGQRRWSEVARRPPPEREEDCEEGSVVRRWSVPWESTSVVVSGHHHHHLTVPGQERSSRSTSPDTSSSLASQEELHDVISLLSLKPACTGQQNPKSLPGVTLTGCGVVEGREGWNNSATLFPRESSQGNWSQPPFPESVDVGSQSLCQIRIDTTPQISHLQRPRPGWTPQESFYSTIWGEQNSENQNGPGERLDMLPRDINGLNYHRKSSSSTDSSSSSSLPHHQIFQQNQILQEQQQQQQRSSPLYSMWSGNVMPLIQLPSGSSAGQPVNQDSSQPPTNTRPD</sequence>
<dbReference type="AlphaFoldDB" id="A0A8S1BW71"/>